<proteinExistence type="predicted"/>
<keyword evidence="4" id="KW-1185">Reference proteome</keyword>
<dbReference type="EMBL" id="JAACFV010000112">
    <property type="protein sequence ID" value="KAF7505330.1"/>
    <property type="molecule type" value="Genomic_DNA"/>
</dbReference>
<accession>A0A8H7E1I3</accession>
<evidence type="ECO:0000256" key="2">
    <source>
        <dbReference type="SAM" id="Phobius"/>
    </source>
</evidence>
<keyword evidence="2" id="KW-0812">Transmembrane</keyword>
<comment type="caution">
    <text evidence="3">The sequence shown here is derived from an EMBL/GenBank/DDBJ whole genome shotgun (WGS) entry which is preliminary data.</text>
</comment>
<feature type="transmembrane region" description="Helical" evidence="2">
    <location>
        <begin position="315"/>
        <end position="334"/>
    </location>
</feature>
<organism evidence="3 4">
    <name type="scientific">Endocarpon pusillum</name>
    <dbReference type="NCBI Taxonomy" id="364733"/>
    <lineage>
        <taxon>Eukaryota</taxon>
        <taxon>Fungi</taxon>
        <taxon>Dikarya</taxon>
        <taxon>Ascomycota</taxon>
        <taxon>Pezizomycotina</taxon>
        <taxon>Eurotiomycetes</taxon>
        <taxon>Chaetothyriomycetidae</taxon>
        <taxon>Verrucariales</taxon>
        <taxon>Verrucariaceae</taxon>
        <taxon>Endocarpon</taxon>
    </lineage>
</organism>
<feature type="transmembrane region" description="Helical" evidence="2">
    <location>
        <begin position="242"/>
        <end position="262"/>
    </location>
</feature>
<reference evidence="3" key="1">
    <citation type="submission" date="2020-02" db="EMBL/GenBank/DDBJ databases">
        <authorList>
            <person name="Palmer J.M."/>
        </authorList>
    </citation>
    <scope>NUCLEOTIDE SEQUENCE</scope>
    <source>
        <strain evidence="3">EPUS1.4</strain>
        <tissue evidence="3">Thallus</tissue>
    </source>
</reference>
<feature type="transmembrane region" description="Helical" evidence="2">
    <location>
        <begin position="274"/>
        <end position="294"/>
    </location>
</feature>
<name>A0A8H7E1I3_9EURO</name>
<dbReference type="GO" id="GO:0000324">
    <property type="term" value="C:fungal-type vacuole"/>
    <property type="evidence" value="ECO:0007669"/>
    <property type="project" value="TreeGrafter"/>
</dbReference>
<evidence type="ECO:0000256" key="1">
    <source>
        <dbReference type="SAM" id="MobiDB-lite"/>
    </source>
</evidence>
<keyword evidence="2" id="KW-1133">Transmembrane helix</keyword>
<evidence type="ECO:0000313" key="4">
    <source>
        <dbReference type="Proteomes" id="UP000606974"/>
    </source>
</evidence>
<protein>
    <recommendedName>
        <fullName evidence="5">Regulator of phospholipase D SRF1</fullName>
    </recommendedName>
</protein>
<dbReference type="InterPro" id="IPR037737">
    <property type="entry name" value="Srf1"/>
</dbReference>
<dbReference type="GO" id="GO:0071944">
    <property type="term" value="C:cell periphery"/>
    <property type="evidence" value="ECO:0007669"/>
    <property type="project" value="TreeGrafter"/>
</dbReference>
<dbReference type="OrthoDB" id="2589563at2759"/>
<dbReference type="Proteomes" id="UP000606974">
    <property type="component" value="Unassembled WGS sequence"/>
</dbReference>
<dbReference type="AlphaFoldDB" id="A0A8H7E1I3"/>
<evidence type="ECO:0008006" key="5">
    <source>
        <dbReference type="Google" id="ProtNLM"/>
    </source>
</evidence>
<keyword evidence="2" id="KW-0472">Membrane</keyword>
<evidence type="ECO:0000313" key="3">
    <source>
        <dbReference type="EMBL" id="KAF7505330.1"/>
    </source>
</evidence>
<dbReference type="PANTHER" id="PTHR36819">
    <property type="entry name" value="REGULATOR OF PHOSPHOLIPASE D SRF1"/>
    <property type="match status" value="1"/>
</dbReference>
<sequence>MSGRLPAGQPRLYNNAGIKFALAQSGGPRVSESATSKTFSERSAEPANPSTRDKALEEHNRHRGLSTYSNTSAGHSAPHDIVQARPARTPVRTIPAWVRSVGEDDLVQEPPSDYFLPNSPQSAFVAQHNHSPWTKFKESRQHFDKSGNGNSLRFGHPQQARNSRWISFAKPSTYPSEHWQGEKVEPEWLNTHLTDYSKPWLADHDDDDIGDGSSRYHAFRRKRKTWYKRMQQTILRNPMIPLVFRMTVFTFSTVALALGAAIHRQSKAYGFSQGPSALIAIIVDAVALVFILYITYDEYTGKPLGLRPAKAKLKVILLDLFFIVFQSANLSLAFQTLSDPDEACIPGNTGEPSGTATNSGICGKQRALASVLLIALIAWLSTFCVSILRLVERVAAR</sequence>
<gene>
    <name evidence="3" type="ORF">GJ744_001033</name>
</gene>
<feature type="transmembrane region" description="Helical" evidence="2">
    <location>
        <begin position="367"/>
        <end position="391"/>
    </location>
</feature>
<dbReference type="PANTHER" id="PTHR36819:SF1">
    <property type="entry name" value="REGULATOR OF PHOSPHOLIPASE D SRF1"/>
    <property type="match status" value="1"/>
</dbReference>
<feature type="region of interest" description="Disordered" evidence="1">
    <location>
        <begin position="22"/>
        <end position="59"/>
    </location>
</feature>